<keyword evidence="1" id="KW-0812">Transmembrane</keyword>
<feature type="transmembrane region" description="Helical" evidence="1">
    <location>
        <begin position="64"/>
        <end position="89"/>
    </location>
</feature>
<comment type="caution">
    <text evidence="2">The sequence shown here is derived from an EMBL/GenBank/DDBJ whole genome shotgun (WGS) entry which is preliminary data.</text>
</comment>
<dbReference type="AlphaFoldDB" id="A0A0W8G5W7"/>
<name>A0A0W8G5W7_9ZZZZ</name>
<organism evidence="2">
    <name type="scientific">hydrocarbon metagenome</name>
    <dbReference type="NCBI Taxonomy" id="938273"/>
    <lineage>
        <taxon>unclassified sequences</taxon>
        <taxon>metagenomes</taxon>
        <taxon>ecological metagenomes</taxon>
    </lineage>
</organism>
<feature type="transmembrane region" description="Helical" evidence="1">
    <location>
        <begin position="109"/>
        <end position="128"/>
    </location>
</feature>
<evidence type="ECO:0000313" key="2">
    <source>
        <dbReference type="EMBL" id="KUG28543.1"/>
    </source>
</evidence>
<keyword evidence="1" id="KW-1133">Transmembrane helix</keyword>
<feature type="transmembrane region" description="Helical" evidence="1">
    <location>
        <begin position="37"/>
        <end position="57"/>
    </location>
</feature>
<keyword evidence="1" id="KW-0472">Membrane</keyword>
<reference evidence="2" key="1">
    <citation type="journal article" date="2015" name="Proc. Natl. Acad. Sci. U.S.A.">
        <title>Networks of energetic and metabolic interactions define dynamics in microbial communities.</title>
        <authorList>
            <person name="Embree M."/>
            <person name="Liu J.K."/>
            <person name="Al-Bassam M.M."/>
            <person name="Zengler K."/>
        </authorList>
    </citation>
    <scope>NUCLEOTIDE SEQUENCE</scope>
</reference>
<protein>
    <submittedName>
        <fullName evidence="2">Uncharacterized protein</fullName>
    </submittedName>
</protein>
<gene>
    <name evidence="2" type="ORF">ASZ90_001563</name>
</gene>
<dbReference type="EMBL" id="LNQE01000207">
    <property type="protein sequence ID" value="KUG28543.1"/>
    <property type="molecule type" value="Genomic_DNA"/>
</dbReference>
<sequence length="129" mass="14163">MSILSAVLAWFLFLLAAVACGGIRDRILAPRLGLARARRLMTLVLCLFILGVTWVLVQFHSPVTYAAALATGVCWTLATFAFECIMGRVGMKLSWREIFAEYAIFQGRLWPLVLLATLIAPAACVFITA</sequence>
<evidence type="ECO:0000256" key="1">
    <source>
        <dbReference type="SAM" id="Phobius"/>
    </source>
</evidence>
<accession>A0A0W8G5W7</accession>
<proteinExistence type="predicted"/>